<dbReference type="InterPro" id="IPR003888">
    <property type="entry name" value="FYrich_N"/>
</dbReference>
<dbReference type="InterPro" id="IPR040092">
    <property type="entry name" value="TBRG1"/>
</dbReference>
<evidence type="ECO:0000256" key="3">
    <source>
        <dbReference type="SAM" id="MobiDB-lite"/>
    </source>
</evidence>
<accession>A0A4P9Y5R7</accession>
<dbReference type="OrthoDB" id="285793at2759"/>
<feature type="compositionally biased region" description="Basic and acidic residues" evidence="3">
    <location>
        <begin position="303"/>
        <end position="312"/>
    </location>
</feature>
<evidence type="ECO:0008006" key="6">
    <source>
        <dbReference type="Google" id="ProtNLM"/>
    </source>
</evidence>
<feature type="compositionally biased region" description="Basic and acidic residues" evidence="3">
    <location>
        <begin position="487"/>
        <end position="497"/>
    </location>
</feature>
<feature type="compositionally biased region" description="Basic and acidic residues" evidence="3">
    <location>
        <begin position="320"/>
        <end position="337"/>
    </location>
</feature>
<dbReference type="SMART" id="SM00541">
    <property type="entry name" value="FYRN"/>
    <property type="match status" value="3"/>
</dbReference>
<organism evidence="4 5">
    <name type="scientific">Piptocephalis cylindrospora</name>
    <dbReference type="NCBI Taxonomy" id="1907219"/>
    <lineage>
        <taxon>Eukaryota</taxon>
        <taxon>Fungi</taxon>
        <taxon>Fungi incertae sedis</taxon>
        <taxon>Zoopagomycota</taxon>
        <taxon>Zoopagomycotina</taxon>
        <taxon>Zoopagomycetes</taxon>
        <taxon>Zoopagales</taxon>
        <taxon>Piptocephalidaceae</taxon>
        <taxon>Piptocephalis</taxon>
    </lineage>
</organism>
<feature type="region of interest" description="Disordered" evidence="3">
    <location>
        <begin position="1"/>
        <end position="50"/>
    </location>
</feature>
<gene>
    <name evidence="4" type="ORF">BJ684DRAFT_19220</name>
</gene>
<dbReference type="GO" id="GO:0051726">
    <property type="term" value="P:regulation of cell cycle"/>
    <property type="evidence" value="ECO:0007669"/>
    <property type="project" value="TreeGrafter"/>
</dbReference>
<evidence type="ECO:0000313" key="4">
    <source>
        <dbReference type="EMBL" id="RKP14376.1"/>
    </source>
</evidence>
<evidence type="ECO:0000313" key="5">
    <source>
        <dbReference type="Proteomes" id="UP000267251"/>
    </source>
</evidence>
<name>A0A4P9Y5R7_9FUNG</name>
<dbReference type="EMBL" id="KZ987844">
    <property type="protein sequence ID" value="RKP14376.1"/>
    <property type="molecule type" value="Genomic_DNA"/>
</dbReference>
<feature type="compositionally biased region" description="Acidic residues" evidence="3">
    <location>
        <begin position="256"/>
        <end position="275"/>
    </location>
</feature>
<feature type="compositionally biased region" description="Basic residues" evidence="3">
    <location>
        <begin position="575"/>
        <end position="588"/>
    </location>
</feature>
<dbReference type="AlphaFoldDB" id="A0A4P9Y5R7"/>
<comment type="subcellular location">
    <subcellularLocation>
        <location evidence="1">Nucleus</location>
    </subcellularLocation>
</comment>
<dbReference type="Proteomes" id="UP000267251">
    <property type="component" value="Unassembled WGS sequence"/>
</dbReference>
<dbReference type="GO" id="GO:0005634">
    <property type="term" value="C:nucleus"/>
    <property type="evidence" value="ECO:0007669"/>
    <property type="project" value="UniProtKB-SubCell"/>
</dbReference>
<dbReference type="SMART" id="SM00542">
    <property type="entry name" value="FYRC"/>
    <property type="match status" value="3"/>
</dbReference>
<feature type="compositionally biased region" description="Basic and acidic residues" evidence="3">
    <location>
        <begin position="1049"/>
        <end position="1065"/>
    </location>
</feature>
<keyword evidence="2" id="KW-0539">Nucleus</keyword>
<dbReference type="PANTHER" id="PTHR22715">
    <property type="entry name" value="TRANSFORMING GROWTH FACTOR BETA REGULATED GENE 1"/>
    <property type="match status" value="1"/>
</dbReference>
<feature type="compositionally biased region" description="Basic and acidic residues" evidence="3">
    <location>
        <begin position="1"/>
        <end position="10"/>
    </location>
</feature>
<feature type="region of interest" description="Disordered" evidence="3">
    <location>
        <begin position="792"/>
        <end position="892"/>
    </location>
</feature>
<dbReference type="Pfam" id="PF05965">
    <property type="entry name" value="FYRC"/>
    <property type="match status" value="3"/>
</dbReference>
<sequence length="1072" mass="119807">MATRALDPHQDLPPSGPPSTLDTVRVVEEQDKERSPSAPAHLNPTATPKIPFKDRYMSVRDYFFALQQEQGQLKQRLQRVRTDLSRLGSEKTHLLDIMLELKGYDVVSSGEEDLLDEEGVEAREGAKAAEEILTKEGAQEGEVIQARGSRRVRRQLREMFQIEHLEPSDSGTESEDQIPEESTRHGRKRGRRPAHPSGDPASLGFVTKVSGKRGGKGHTSIRSLNGITRASRRSRRLSHDQNGEQETLPSHSVMEEDHDEEEEEEREEHEDEEDREDHHIHSDHDDSMKLESRSGRRRRRRPDHPPPEEPLERKKRRQGKREERTDPKVRDPLPRDRQGNILLPVAVGKGVEEVILHDLGQIEWRKDSFHSSRYIFPVGFRSERSYPSTIHPTQRVMYTNEIRRGDKGPLFVIKASDRPGVEWSAMSTSGAWRKVVDELVGRNDGTRTHTSGPVMFGLADPSILDAVQSLPNARRCRRYIRQVWEGDDHPERGGEAVREDDEEEEEEDGEEPVEGEDEKELNGTKDGKGSKRMTKKGTKKKAPSSATQSKSAAQGKVTKEKKKGTGSTAVSTTRGGKRGGKRGGRGGRKAADLPREPSPGAQDQVQWQTEAQWNEQWNEYPQLDGNDVASLIRSDSESDRTGPSVPFVVGRGLDRFVVRSLGRVVWQHPGWHTKHTIYPDGYCIQRFYSSLNHGPVRVKFTCEIVPGDPEGRAPSFRVTAEDEPDSVWVGSSPTAAWDRVFEAAGQAGGAGGLRRPIQVRGSHYFGLTNPVIQEILGSLPHADRCLKRVEKLERVSGSSGPRSAGPEEEAKVMPPPHQGRPTSPTTIRHPIGRGLPIHDSTYHAPLPHDSISQGSSRMDPSSGSMIHSRPSASSTSSTTPSSSSSVPPDVHVAPFLRQTGPTPGHWELPAFIGPQAQGIILHRLGDIQWNCPAYWTADHIFPLGYALSRMYPSCSDGRYVRYFSEVLEGPDASPIFSVSSEEWPSRRWTSRNSEDVWAQVTRQVIDASYLPPNAPYVTDPFGFHLPEVQLAIESLPYADRCVGYRCQEEKERTRSPGPEHKEGKMSLDFLTG</sequence>
<feature type="compositionally biased region" description="Basic residues" evidence="3">
    <location>
        <begin position="185"/>
        <end position="194"/>
    </location>
</feature>
<dbReference type="PROSITE" id="PS51542">
    <property type="entry name" value="FYRN"/>
    <property type="match status" value="3"/>
</dbReference>
<dbReference type="InterPro" id="IPR003889">
    <property type="entry name" value="FYrich_C"/>
</dbReference>
<proteinExistence type="predicted"/>
<feature type="region of interest" description="Disordered" evidence="3">
    <location>
        <begin position="487"/>
        <end position="607"/>
    </location>
</feature>
<dbReference type="PANTHER" id="PTHR22715:SF0">
    <property type="entry name" value="TRANSFORMING GROWTH FACTOR BETA REGULATOR 1"/>
    <property type="match status" value="1"/>
</dbReference>
<dbReference type="PROSITE" id="PS51543">
    <property type="entry name" value="FYRC"/>
    <property type="match status" value="3"/>
</dbReference>
<evidence type="ECO:0000256" key="2">
    <source>
        <dbReference type="ARBA" id="ARBA00023242"/>
    </source>
</evidence>
<feature type="compositionally biased region" description="Basic residues" evidence="3">
    <location>
        <begin position="530"/>
        <end position="542"/>
    </location>
</feature>
<protein>
    <recommendedName>
        <fullName evidence="6">FYR N-terminal domain-containing protein</fullName>
    </recommendedName>
</protein>
<feature type="compositionally biased region" description="Low complexity" evidence="3">
    <location>
        <begin position="868"/>
        <end position="888"/>
    </location>
</feature>
<feature type="region of interest" description="Disordered" evidence="3">
    <location>
        <begin position="161"/>
        <end position="337"/>
    </location>
</feature>
<feature type="region of interest" description="Disordered" evidence="3">
    <location>
        <begin position="1049"/>
        <end position="1072"/>
    </location>
</feature>
<dbReference type="Pfam" id="PF05964">
    <property type="entry name" value="FYRN"/>
    <property type="match status" value="3"/>
</dbReference>
<feature type="compositionally biased region" description="Basic and acidic residues" evidence="3">
    <location>
        <begin position="520"/>
        <end position="529"/>
    </location>
</feature>
<dbReference type="Gene3D" id="3.30.160.360">
    <property type="match status" value="3"/>
</dbReference>
<reference evidence="5" key="1">
    <citation type="journal article" date="2018" name="Nat. Microbiol.">
        <title>Leveraging single-cell genomics to expand the fungal tree of life.</title>
        <authorList>
            <person name="Ahrendt S.R."/>
            <person name="Quandt C.A."/>
            <person name="Ciobanu D."/>
            <person name="Clum A."/>
            <person name="Salamov A."/>
            <person name="Andreopoulos B."/>
            <person name="Cheng J.F."/>
            <person name="Woyke T."/>
            <person name="Pelin A."/>
            <person name="Henrissat B."/>
            <person name="Reynolds N.K."/>
            <person name="Benny G.L."/>
            <person name="Smith M.E."/>
            <person name="James T.Y."/>
            <person name="Grigoriev I.V."/>
        </authorList>
    </citation>
    <scope>NUCLEOTIDE SEQUENCE [LARGE SCALE GENOMIC DNA]</scope>
</reference>
<feature type="compositionally biased region" description="Basic and acidic residues" evidence="3">
    <location>
        <begin position="276"/>
        <end position="294"/>
    </location>
</feature>
<feature type="compositionally biased region" description="Acidic residues" evidence="3">
    <location>
        <begin position="498"/>
        <end position="519"/>
    </location>
</feature>
<evidence type="ECO:0000256" key="1">
    <source>
        <dbReference type="ARBA" id="ARBA00004123"/>
    </source>
</evidence>
<feature type="compositionally biased region" description="Basic and acidic residues" evidence="3">
    <location>
        <begin position="25"/>
        <end position="35"/>
    </location>
</feature>
<feature type="compositionally biased region" description="Polar residues" evidence="3">
    <location>
        <begin position="850"/>
        <end position="865"/>
    </location>
</feature>
<keyword evidence="5" id="KW-1185">Reference proteome</keyword>